<name>A0ABT7W6Q1_9BORD</name>
<keyword evidence="4" id="KW-1185">Reference proteome</keyword>
<comment type="similarity">
    <text evidence="1">Belongs to the short-chain dehydrogenases/reductases (SDR) family.</text>
</comment>
<evidence type="ECO:0000256" key="1">
    <source>
        <dbReference type="RuleBase" id="RU000363"/>
    </source>
</evidence>
<evidence type="ECO:0000259" key="2">
    <source>
        <dbReference type="SMART" id="SM00822"/>
    </source>
</evidence>
<dbReference type="EMBL" id="JAUDJE010000016">
    <property type="protein sequence ID" value="MDM9560868.1"/>
    <property type="molecule type" value="Genomic_DNA"/>
</dbReference>
<sequence length="309" mass="33074">MQRMMEDKVVVVTGAGGGIGREIALQMAAAGAKVIVNDIGVTLSGEAQEPGASTLAPAEAVVKEIRDAGGTAVASMDSVAAAASANAIIECAMDHFGKLDGVVNNAGNLRDRSFHKMSEEEWRAVIAVHLDGTFFVSRAAANHFREQQSGAFVHMTSTSGLIGNYGQANYGAAKLGIVAMSKMIALDMGRYNVRSNCIAPSAWSRMTSSIPTDTPQQRDRVEKLKKMEAGKVAPMVVYLLSDAAKAVSGQIFAVRANEIMLMSQPRPIRSVHYSEGWTPERIAAIAIPAMEKNFYPLERSPDVMCWDPI</sequence>
<dbReference type="PRINTS" id="PR00080">
    <property type="entry name" value="SDRFAMILY"/>
</dbReference>
<dbReference type="InterPro" id="IPR036291">
    <property type="entry name" value="NAD(P)-bd_dom_sf"/>
</dbReference>
<dbReference type="Gene3D" id="3.40.50.720">
    <property type="entry name" value="NAD(P)-binding Rossmann-like Domain"/>
    <property type="match status" value="1"/>
</dbReference>
<gene>
    <name evidence="3" type="ORF">QUC21_17660</name>
</gene>
<dbReference type="InterPro" id="IPR020904">
    <property type="entry name" value="Sc_DH/Rdtase_CS"/>
</dbReference>
<dbReference type="RefSeq" id="WP_289786248.1">
    <property type="nucleotide sequence ID" value="NZ_JAUDJE010000016.1"/>
</dbReference>
<evidence type="ECO:0000313" key="4">
    <source>
        <dbReference type="Proteomes" id="UP001175604"/>
    </source>
</evidence>
<feature type="domain" description="Ketoreductase" evidence="2">
    <location>
        <begin position="8"/>
        <end position="209"/>
    </location>
</feature>
<dbReference type="PANTHER" id="PTHR45024">
    <property type="entry name" value="DEHYDROGENASES, SHORT CHAIN"/>
    <property type="match status" value="1"/>
</dbReference>
<proteinExistence type="inferred from homology"/>
<accession>A0ABT7W6Q1</accession>
<dbReference type="Pfam" id="PF00106">
    <property type="entry name" value="adh_short"/>
    <property type="match status" value="1"/>
</dbReference>
<dbReference type="PANTHER" id="PTHR45024:SF3">
    <property type="entry name" value="BLL2957 PROTEIN"/>
    <property type="match status" value="1"/>
</dbReference>
<protein>
    <submittedName>
        <fullName evidence="3">SDR family oxidoreductase</fullName>
    </submittedName>
</protein>
<dbReference type="SMART" id="SM00822">
    <property type="entry name" value="PKS_KR"/>
    <property type="match status" value="1"/>
</dbReference>
<dbReference type="PROSITE" id="PS00061">
    <property type="entry name" value="ADH_SHORT"/>
    <property type="match status" value="1"/>
</dbReference>
<dbReference type="InterPro" id="IPR051687">
    <property type="entry name" value="Peroxisomal_Beta-Oxidation"/>
</dbReference>
<dbReference type="Proteomes" id="UP001175604">
    <property type="component" value="Unassembled WGS sequence"/>
</dbReference>
<evidence type="ECO:0000313" key="3">
    <source>
        <dbReference type="EMBL" id="MDM9560868.1"/>
    </source>
</evidence>
<reference evidence="3" key="1">
    <citation type="submission" date="2023-06" db="EMBL/GenBank/DDBJ databases">
        <title>full genome analysis of Phenantherene degrader P3.</title>
        <authorList>
            <person name="Akbar A."/>
            <person name="Rahmeh R."/>
            <person name="Kishk M."/>
        </authorList>
    </citation>
    <scope>NUCLEOTIDE SEQUENCE</scope>
    <source>
        <strain evidence="3">P3</strain>
    </source>
</reference>
<dbReference type="InterPro" id="IPR002347">
    <property type="entry name" value="SDR_fam"/>
</dbReference>
<dbReference type="PRINTS" id="PR00081">
    <property type="entry name" value="GDHRDH"/>
</dbReference>
<dbReference type="SUPFAM" id="SSF51735">
    <property type="entry name" value="NAD(P)-binding Rossmann-fold domains"/>
    <property type="match status" value="1"/>
</dbReference>
<organism evidence="3 4">
    <name type="scientific">Bordetella petrii</name>
    <dbReference type="NCBI Taxonomy" id="94624"/>
    <lineage>
        <taxon>Bacteria</taxon>
        <taxon>Pseudomonadati</taxon>
        <taxon>Pseudomonadota</taxon>
        <taxon>Betaproteobacteria</taxon>
        <taxon>Burkholderiales</taxon>
        <taxon>Alcaligenaceae</taxon>
        <taxon>Bordetella</taxon>
    </lineage>
</organism>
<comment type="caution">
    <text evidence="3">The sequence shown here is derived from an EMBL/GenBank/DDBJ whole genome shotgun (WGS) entry which is preliminary data.</text>
</comment>
<dbReference type="InterPro" id="IPR057326">
    <property type="entry name" value="KR_dom"/>
</dbReference>